<protein>
    <submittedName>
        <fullName evidence="2">Uncharacterized protein</fullName>
    </submittedName>
</protein>
<dbReference type="PATRIC" id="fig|435830.3.peg.1175"/>
<dbReference type="PANTHER" id="PTHR43941:SF1">
    <property type="entry name" value="STRUCTURAL MAINTENANCE OF CHROMOSOMES PROTEIN 2"/>
    <property type="match status" value="1"/>
</dbReference>
<dbReference type="GO" id="GO:0000796">
    <property type="term" value="C:condensin complex"/>
    <property type="evidence" value="ECO:0007669"/>
    <property type="project" value="TreeGrafter"/>
</dbReference>
<keyword evidence="3" id="KW-1185">Reference proteome</keyword>
<organism evidence="2 3">
    <name type="scientific">Actinomyces graevenitzii C83</name>
    <dbReference type="NCBI Taxonomy" id="435830"/>
    <lineage>
        <taxon>Bacteria</taxon>
        <taxon>Bacillati</taxon>
        <taxon>Actinomycetota</taxon>
        <taxon>Actinomycetes</taxon>
        <taxon>Actinomycetales</taxon>
        <taxon>Actinomycetaceae</taxon>
        <taxon>Actinomyces</taxon>
    </lineage>
</organism>
<feature type="region of interest" description="Disordered" evidence="1">
    <location>
        <begin position="190"/>
        <end position="210"/>
    </location>
</feature>
<proteinExistence type="predicted"/>
<evidence type="ECO:0000256" key="1">
    <source>
        <dbReference type="SAM" id="MobiDB-lite"/>
    </source>
</evidence>
<dbReference type="Proteomes" id="UP000003822">
    <property type="component" value="Unassembled WGS sequence"/>
</dbReference>
<evidence type="ECO:0000313" key="3">
    <source>
        <dbReference type="Proteomes" id="UP000003822"/>
    </source>
</evidence>
<name>G9PG96_9ACTO</name>
<evidence type="ECO:0000313" key="2">
    <source>
        <dbReference type="EMBL" id="EHM88107.1"/>
    </source>
</evidence>
<dbReference type="OrthoDB" id="8452205at2"/>
<dbReference type="GO" id="GO:0000785">
    <property type="term" value="C:chromatin"/>
    <property type="evidence" value="ECO:0007669"/>
    <property type="project" value="TreeGrafter"/>
</dbReference>
<accession>G9PG96</accession>
<dbReference type="GO" id="GO:0003682">
    <property type="term" value="F:chromatin binding"/>
    <property type="evidence" value="ECO:0007669"/>
    <property type="project" value="TreeGrafter"/>
</dbReference>
<sequence>MLDKKAFAKWLQARPRLNVATTNASTTFSQDPPNVTSEPDISLEIAKQTIVGQAAQLIQQAQELEQQEQLLEQQAQELEQRTAELEQETEAHKLDIDYIDDLDTRKNQIEQELEETKQELASTKQKLAETKELTTNQAANESLVEENKQLTQQLDQRQGQIDSLKNDVIEMQKELEKTVYQRDRFQSQVSVADQERLDAEEERDNAQSEMRKLRQQVDRLKKSANSTAEPNSKLTKDWFTHPDLKLSDYARFKLDVEICWNTLDSKLREDYPLKDYTIKDGFLESAKETLPNEYTRLVRICTEIICGISRAPRSANWSGIAGVDRVNHNGPNNNCPTVTRQQDDATSRKVYVKQKSPAAPRLYYWLLPDQSVELAKVGFHDDFDPGR</sequence>
<reference evidence="2 3" key="1">
    <citation type="submission" date="2011-10" db="EMBL/GenBank/DDBJ databases">
        <title>The Genome Sequence of Actinomyces graevenitzii C83.</title>
        <authorList>
            <consortium name="The Broad Institute Genome Sequencing Platform"/>
            <consortium name="The Broad Institute Genome Sequencing Center for Infectious Disease"/>
            <person name="Earl A."/>
            <person name="Ward D."/>
            <person name="Feldgarden M."/>
            <person name="Gevers D."/>
            <person name="Sibley C.D."/>
            <person name="Field T.R."/>
            <person name="Grinwis M."/>
            <person name="Eshaghurshan C.S."/>
            <person name="Surette M.G."/>
            <person name="Young S.K."/>
            <person name="Zeng Q."/>
            <person name="Gargeya S."/>
            <person name="Fitzgerald M."/>
            <person name="Haas B."/>
            <person name="Abouelleil A."/>
            <person name="Alvarado L."/>
            <person name="Arachchi H.M."/>
            <person name="Berlin A."/>
            <person name="Brown A."/>
            <person name="Chapman S.B."/>
            <person name="Chen Z."/>
            <person name="Dunbar C."/>
            <person name="Freedman E."/>
            <person name="Gearin G."/>
            <person name="Goldberg J."/>
            <person name="Griggs A."/>
            <person name="Gujja S."/>
            <person name="Heiman D."/>
            <person name="Howarth C."/>
            <person name="Larson L."/>
            <person name="Lui A."/>
            <person name="MacDonald P.J.P."/>
            <person name="Montmayeur A."/>
            <person name="Murphy C."/>
            <person name="Neiman D."/>
            <person name="Pearson M."/>
            <person name="Priest M."/>
            <person name="Roberts A."/>
            <person name="Saif S."/>
            <person name="Shea T."/>
            <person name="Shenoy N."/>
            <person name="Sisk P."/>
            <person name="Stolte C."/>
            <person name="Sykes S."/>
            <person name="Wortman J."/>
            <person name="Nusbaum C."/>
            <person name="Birren B."/>
        </authorList>
    </citation>
    <scope>NUCLEOTIDE SEQUENCE [LARGE SCALE GENOMIC DNA]</scope>
    <source>
        <strain evidence="2 3">C83</strain>
    </source>
</reference>
<dbReference type="RefSeq" id="WP_005986564.1">
    <property type="nucleotide sequence ID" value="NZ_JH470338.1"/>
</dbReference>
<dbReference type="GO" id="GO:0000793">
    <property type="term" value="C:condensed chromosome"/>
    <property type="evidence" value="ECO:0007669"/>
    <property type="project" value="TreeGrafter"/>
</dbReference>
<dbReference type="eggNOG" id="ENOG502Z9RK">
    <property type="taxonomic scope" value="Bacteria"/>
</dbReference>
<dbReference type="HOGENOM" id="CLU_726902_0_0_11"/>
<dbReference type="AlphaFoldDB" id="G9PG96"/>
<gene>
    <name evidence="2" type="ORF">HMPREF0045_01218</name>
</gene>
<dbReference type="EMBL" id="ACRN01000008">
    <property type="protein sequence ID" value="EHM88107.1"/>
    <property type="molecule type" value="Genomic_DNA"/>
</dbReference>
<comment type="caution">
    <text evidence="2">The sequence shown here is derived from an EMBL/GenBank/DDBJ whole genome shotgun (WGS) entry which is preliminary data.</text>
</comment>
<dbReference type="PANTHER" id="PTHR43941">
    <property type="entry name" value="STRUCTURAL MAINTENANCE OF CHROMOSOMES PROTEIN 2"/>
    <property type="match status" value="1"/>
</dbReference>